<dbReference type="Proteomes" id="UP000502756">
    <property type="component" value="Chromosome"/>
</dbReference>
<accession>A0A6M5YB34</accession>
<evidence type="ECO:0000313" key="3">
    <source>
        <dbReference type="Proteomes" id="UP000502756"/>
    </source>
</evidence>
<feature type="chain" id="PRO_5027091666" description="Outer membrane protein beta-barrel domain-containing protein" evidence="1">
    <location>
        <begin position="22"/>
        <end position="234"/>
    </location>
</feature>
<keyword evidence="3" id="KW-1185">Reference proteome</keyword>
<dbReference type="KEGG" id="stae:HNV11_14175"/>
<evidence type="ECO:0008006" key="4">
    <source>
        <dbReference type="Google" id="ProtNLM"/>
    </source>
</evidence>
<dbReference type="AlphaFoldDB" id="A0A6M5YB34"/>
<sequence length="234" mass="27095">MLRCLLIVSLLWFVAGHRACAQPADSLPASKNERPEKPRFILEADQRFFYFKDASPPLLRNPVNVWGARAGFLLPNNIKLGVGYYFTTQHISDSWDEFQVTYRRIQYATVYVEPYFFRRKFWELSAPIEVGVGSARYDLFSTDTQKPDRRNSIAVPLSVGLSISAKFPEVFGIRPLRWFGVNLMTGYRYTLQNRVPLGPVTLNGVYYSVSPAVFLDRIYQDYANWRKSRRSRKG</sequence>
<gene>
    <name evidence="2" type="ORF">HNV11_14175</name>
</gene>
<evidence type="ECO:0000256" key="1">
    <source>
        <dbReference type="SAM" id="SignalP"/>
    </source>
</evidence>
<protein>
    <recommendedName>
        <fullName evidence="4">Outer membrane protein beta-barrel domain-containing protein</fullName>
    </recommendedName>
</protein>
<name>A0A6M5YB34_9BACT</name>
<dbReference type="RefSeq" id="WP_171740287.1">
    <property type="nucleotide sequence ID" value="NZ_CP053435.1"/>
</dbReference>
<keyword evidence="1" id="KW-0732">Signal</keyword>
<reference evidence="2 3" key="1">
    <citation type="submission" date="2020-05" db="EMBL/GenBank/DDBJ databases">
        <title>Genome sequencing of Spirosoma sp. TS118.</title>
        <authorList>
            <person name="Lee J.-H."/>
            <person name="Jeong S."/>
            <person name="Zhao L."/>
            <person name="Jung J.-H."/>
            <person name="Kim M.-K."/>
            <person name="Lim S."/>
        </authorList>
    </citation>
    <scope>NUCLEOTIDE SEQUENCE [LARGE SCALE GENOMIC DNA]</scope>
    <source>
        <strain evidence="2 3">TS118</strain>
    </source>
</reference>
<proteinExistence type="predicted"/>
<organism evidence="2 3">
    <name type="scientific">Spirosoma taeanense</name>
    <dbReference type="NCBI Taxonomy" id="2735870"/>
    <lineage>
        <taxon>Bacteria</taxon>
        <taxon>Pseudomonadati</taxon>
        <taxon>Bacteroidota</taxon>
        <taxon>Cytophagia</taxon>
        <taxon>Cytophagales</taxon>
        <taxon>Cytophagaceae</taxon>
        <taxon>Spirosoma</taxon>
    </lineage>
</organism>
<dbReference type="EMBL" id="CP053435">
    <property type="protein sequence ID" value="QJW90443.1"/>
    <property type="molecule type" value="Genomic_DNA"/>
</dbReference>
<evidence type="ECO:0000313" key="2">
    <source>
        <dbReference type="EMBL" id="QJW90443.1"/>
    </source>
</evidence>
<feature type="signal peptide" evidence="1">
    <location>
        <begin position="1"/>
        <end position="21"/>
    </location>
</feature>